<dbReference type="PROSITE" id="PS00136">
    <property type="entry name" value="SUBTILASE_ASP"/>
    <property type="match status" value="1"/>
</dbReference>
<gene>
    <name evidence="18" type="ORF">H8689_03320</name>
</gene>
<dbReference type="PROSITE" id="PS00137">
    <property type="entry name" value="SUBTILASE_HIS"/>
    <property type="match status" value="1"/>
</dbReference>
<feature type="domain" description="Peptidase S8/S53" evidence="14">
    <location>
        <begin position="193"/>
        <end position="652"/>
    </location>
</feature>
<feature type="signal peptide" evidence="13">
    <location>
        <begin position="1"/>
        <end position="24"/>
    </location>
</feature>
<dbReference type="InterPro" id="IPR036852">
    <property type="entry name" value="Peptidase_S8/S53_dom_sf"/>
</dbReference>
<keyword evidence="2" id="KW-0134">Cell wall</keyword>
<dbReference type="PROSITE" id="PS51892">
    <property type="entry name" value="SUBTILASE"/>
    <property type="match status" value="1"/>
</dbReference>
<dbReference type="PROSITE" id="PS00138">
    <property type="entry name" value="SUBTILASE_SER"/>
    <property type="match status" value="1"/>
</dbReference>
<evidence type="ECO:0000259" key="15">
    <source>
        <dbReference type="Pfam" id="PF02225"/>
    </source>
</evidence>
<dbReference type="Gene3D" id="3.40.50.12090">
    <property type="match status" value="3"/>
</dbReference>
<evidence type="ECO:0000256" key="11">
    <source>
        <dbReference type="RuleBase" id="RU003355"/>
    </source>
</evidence>
<keyword evidence="19" id="KW-1185">Reference proteome</keyword>
<keyword evidence="5 13" id="KW-0732">Signal</keyword>
<dbReference type="Gene3D" id="3.40.50.200">
    <property type="entry name" value="Peptidase S8/S53 domain"/>
    <property type="match status" value="1"/>
</dbReference>
<dbReference type="Gene3D" id="2.60.40.1710">
    <property type="entry name" value="Subtilisin-like superfamily"/>
    <property type="match status" value="1"/>
</dbReference>
<dbReference type="Gene3D" id="2.60.40.4070">
    <property type="match status" value="1"/>
</dbReference>
<dbReference type="SUPFAM" id="SSF52743">
    <property type="entry name" value="Subtilisin-like"/>
    <property type="match status" value="1"/>
</dbReference>
<dbReference type="PRINTS" id="PR00723">
    <property type="entry name" value="SUBTILISIN"/>
</dbReference>
<evidence type="ECO:0000256" key="12">
    <source>
        <dbReference type="SAM" id="MobiDB-lite"/>
    </source>
</evidence>
<protein>
    <submittedName>
        <fullName evidence="18">S8 family serine peptidase</fullName>
    </submittedName>
</protein>
<feature type="compositionally biased region" description="Basic and acidic residues" evidence="12">
    <location>
        <begin position="1277"/>
        <end position="1294"/>
    </location>
</feature>
<evidence type="ECO:0000313" key="18">
    <source>
        <dbReference type="EMBL" id="MBC8590170.1"/>
    </source>
</evidence>
<dbReference type="Proteomes" id="UP000601522">
    <property type="component" value="Unassembled WGS sequence"/>
</dbReference>
<proteinExistence type="inferred from homology"/>
<dbReference type="PANTHER" id="PTHR43806">
    <property type="entry name" value="PEPTIDASE S8"/>
    <property type="match status" value="1"/>
</dbReference>
<dbReference type="InterPro" id="IPR007253">
    <property type="entry name" value="Cell_wall-bd_2"/>
</dbReference>
<evidence type="ECO:0000256" key="13">
    <source>
        <dbReference type="SAM" id="SignalP"/>
    </source>
</evidence>
<dbReference type="InterPro" id="IPR000209">
    <property type="entry name" value="Peptidase_S8/S53_dom"/>
</dbReference>
<sequence>MKKLNKILSIVLVLAILLPGFTFAENNKHNEEELKEIQKVYERFKDELNKEEAPINKEDLEEIFKPEDNVRVIVELKSKPSIVRATEKGLSYTSMSKKEIANVEKSLKAEQNVVKKQLKLNKVNMKYAHDFQTAFNGFSGEVKFKEVEKIEKLPSVKKVYIANEYKKPEIMPNMDTSKDMIGSYPTWLSGYKGEGTVVSIIDSGLDYRHRDMVLSEGTKTKITKDDIESNKDLLGKYFTEKVPYGYNYYDLNHEVLDLGPDASMHGMHVAGTVGANGDPEKGGIKGVAPEAQLLAMKVFSNDPIYATTFSDIYLVAIDESIRLGADVLNMSLGSTASFYIEDSAEDKALTNATDNGIVCSVSAGNSGSMTYGWSETNYGFPWKTNPDIGLVGSPGLNKDTIQVASINNTHIKADKLEYEINGERKSIPMMVAGNINPSKVFKEAQEFVDGVDGSVEHLNDVEGKMVLVVRGGDTPNFTDKIQNAQDAGAAGIIVRNHEAGGEELINMATPPELKIPAVFIGYNGGVELLELEDKLVSFPEGKVSTPNPTGRELSDFTSWGTTPSLELKPEITAPGGSIWSTLNDDRYGMMSGTSMAAPHVAGGAALVMEYIKGHEKYKDLSLSEQSRLAKVLLMNTAEIASGKSNQLSDESFIYSPRRQGAGLMNIHAAVNTPVRVVNANTNEAKVELKDFEKDKFTMKFKAINDGDKDIRYKLDTTVLKDYIYADSLNMLSTDIVKAKISTSSISTSAKGNILKVPANDTVEFEITVDLSKDKTLYKNMFIEGFVTLTDQKDENPELSVPFVGFYGKWDEPTILDGMRFLDEEGKSYFDASGIIRLDLFGSGYYYSDDMVNMSPGTMYGMFLGTDSLIPYLSFMRNAEEVQYNILNKEGKKLRTIAVDNYVRKNYINGGRNYPVSIKSSGIWDGKVNGKILPDGEYFYEIKSKIHYKDASYQSKKIPVRIDTIAPEITDIEFDIKTGKLTWTVVEEGSGVVGFEFEVDGKSLEEVVMGEDGKTRYSLDIGEYVKGEPGSKISVTIIGVDKAFNIGDGTIEIVQDNYDPHIFIYSPQLLDVYNKSEILFEGYVANYKALDKVIINEEIEADLEYMENVVLKHPDDPSTTLYQGPAYKFNKTLNLEDGYKEIRVEAISKSGGSGSLIRRFYVDTTPAELNIELKNKDCEKKTATINIDMSDNMGYLRLLQGDSQIFLEEPPLVKQDPVSKSITHTVELEDGENKFVFTLYDLAGHETIKEIVIECGDNKEEPPKDNDGQQPPKDNEEEPPKDNEEKPPKDNEEKPPVANMSTERISGNNRYETAVEISKRAYEKAETVILASGESFADALAGAPLAKLKDAPVLLTKNNEIPKVILDEIKRLEAKEIIILGGNLVISEELENTIKANYKVSRIAGKNRNETATKIGDIVTKESKGKKAVLASGQNFPDVLSVGSPAGINGSPIVFTKSDKLPKETLDALKAWNIEEIDLIGGDLVVDKIVEKELKDLGYRVNRISGDNRYKTSIEIAREMFDVPETIIIANGQKFPDALSGTQLATKLNAPILLAGRDKIEKDILRYLKDTGVKNIIVLGGDGAINNTVVEDIKNIIK</sequence>
<feature type="compositionally biased region" description="Basic and acidic residues" evidence="12">
    <location>
        <begin position="1254"/>
        <end position="1266"/>
    </location>
</feature>
<dbReference type="RefSeq" id="WP_283244256.1">
    <property type="nucleotide sequence ID" value="NZ_JACRTK010000001.1"/>
</dbReference>
<evidence type="ECO:0000259" key="17">
    <source>
        <dbReference type="Pfam" id="PF06280"/>
    </source>
</evidence>
<evidence type="ECO:0000256" key="8">
    <source>
        <dbReference type="ARBA" id="ARBA00022825"/>
    </source>
</evidence>
<feature type="active site" description="Charge relay system" evidence="9 10">
    <location>
        <position position="202"/>
    </location>
</feature>
<keyword evidence="6" id="KW-0677">Repeat</keyword>
<evidence type="ECO:0000259" key="14">
    <source>
        <dbReference type="Pfam" id="PF00082"/>
    </source>
</evidence>
<name>A0A926F1G1_9FIRM</name>
<evidence type="ECO:0000256" key="7">
    <source>
        <dbReference type="ARBA" id="ARBA00022801"/>
    </source>
</evidence>
<dbReference type="Pfam" id="PF05922">
    <property type="entry name" value="Inhibitor_I9"/>
    <property type="match status" value="1"/>
</dbReference>
<evidence type="ECO:0000313" key="19">
    <source>
        <dbReference type="Proteomes" id="UP000601522"/>
    </source>
</evidence>
<comment type="caution">
    <text evidence="18">The sequence shown here is derived from an EMBL/GenBank/DDBJ whole genome shotgun (WGS) entry which is preliminary data.</text>
</comment>
<evidence type="ECO:0000256" key="4">
    <source>
        <dbReference type="ARBA" id="ARBA00022670"/>
    </source>
</evidence>
<keyword evidence="4 10" id="KW-0645">Protease</keyword>
<feature type="active site" description="Charge relay system" evidence="9 10">
    <location>
        <position position="265"/>
    </location>
</feature>
<keyword evidence="7 10" id="KW-0378">Hydrolase</keyword>
<dbReference type="InterPro" id="IPR023827">
    <property type="entry name" value="Peptidase_S8_Asp-AS"/>
</dbReference>
<evidence type="ECO:0000256" key="3">
    <source>
        <dbReference type="ARBA" id="ARBA00022525"/>
    </source>
</evidence>
<reference evidence="18 19" key="1">
    <citation type="submission" date="2020-08" db="EMBL/GenBank/DDBJ databases">
        <title>Genome public.</title>
        <authorList>
            <person name="Liu C."/>
            <person name="Sun Q."/>
        </authorList>
    </citation>
    <scope>NUCLEOTIDE SEQUENCE [LARGE SCALE GENOMIC DNA]</scope>
    <source>
        <strain evidence="18 19">NSJ-26</strain>
    </source>
</reference>
<dbReference type="GO" id="GO:0016020">
    <property type="term" value="C:membrane"/>
    <property type="evidence" value="ECO:0007669"/>
    <property type="project" value="InterPro"/>
</dbReference>
<dbReference type="InterPro" id="IPR010259">
    <property type="entry name" value="S8pro/Inhibitor_I9"/>
</dbReference>
<dbReference type="InterPro" id="IPR023828">
    <property type="entry name" value="Peptidase_S8_Ser-AS"/>
</dbReference>
<feature type="domain" description="C5a peptidase/Subtilisin-like protease SBT2-like Fn3-like" evidence="17">
    <location>
        <begin position="686"/>
        <end position="803"/>
    </location>
</feature>
<comment type="similarity">
    <text evidence="1 10 11">Belongs to the peptidase S8 family.</text>
</comment>
<dbReference type="SUPFAM" id="SSF52025">
    <property type="entry name" value="PA domain"/>
    <property type="match status" value="1"/>
</dbReference>
<dbReference type="InterPro" id="IPR022398">
    <property type="entry name" value="Peptidase_S8_His-AS"/>
</dbReference>
<dbReference type="InterPro" id="IPR010435">
    <property type="entry name" value="C5a/SBT2-like_Fn3"/>
</dbReference>
<evidence type="ECO:0000256" key="2">
    <source>
        <dbReference type="ARBA" id="ARBA00022512"/>
    </source>
</evidence>
<organism evidence="18 19">
    <name type="scientific">Wansuia hejianensis</name>
    <dbReference type="NCBI Taxonomy" id="2763667"/>
    <lineage>
        <taxon>Bacteria</taxon>
        <taxon>Bacillati</taxon>
        <taxon>Bacillota</taxon>
        <taxon>Clostridia</taxon>
        <taxon>Lachnospirales</taxon>
        <taxon>Lachnospiraceae</taxon>
        <taxon>Wansuia</taxon>
    </lineage>
</organism>
<evidence type="ECO:0000256" key="9">
    <source>
        <dbReference type="PIRSR" id="PIRSR615500-1"/>
    </source>
</evidence>
<dbReference type="Pfam" id="PF04122">
    <property type="entry name" value="CW_binding_2"/>
    <property type="match status" value="3"/>
</dbReference>
<keyword evidence="3" id="KW-0964">Secreted</keyword>
<dbReference type="Pfam" id="PF02225">
    <property type="entry name" value="PA"/>
    <property type="match status" value="1"/>
</dbReference>
<keyword evidence="8 10" id="KW-0720">Serine protease</keyword>
<evidence type="ECO:0000256" key="6">
    <source>
        <dbReference type="ARBA" id="ARBA00022737"/>
    </source>
</evidence>
<dbReference type="GO" id="GO:0006508">
    <property type="term" value="P:proteolysis"/>
    <property type="evidence" value="ECO:0007669"/>
    <property type="project" value="UniProtKB-KW"/>
</dbReference>
<feature type="active site" description="Charge relay system" evidence="9 10">
    <location>
        <position position="594"/>
    </location>
</feature>
<feature type="region of interest" description="Disordered" evidence="12">
    <location>
        <begin position="1254"/>
        <end position="1306"/>
    </location>
</feature>
<accession>A0A926F1G1</accession>
<evidence type="ECO:0000256" key="1">
    <source>
        <dbReference type="ARBA" id="ARBA00011073"/>
    </source>
</evidence>
<dbReference type="InterPro" id="IPR003137">
    <property type="entry name" value="PA_domain"/>
</dbReference>
<dbReference type="InterPro" id="IPR050131">
    <property type="entry name" value="Peptidase_S8_subtilisin-like"/>
</dbReference>
<feature type="chain" id="PRO_5038102849" evidence="13">
    <location>
        <begin position="25"/>
        <end position="1597"/>
    </location>
</feature>
<dbReference type="Pfam" id="PF00082">
    <property type="entry name" value="Peptidase_S8"/>
    <property type="match status" value="1"/>
</dbReference>
<evidence type="ECO:0000256" key="5">
    <source>
        <dbReference type="ARBA" id="ARBA00022729"/>
    </source>
</evidence>
<dbReference type="CDD" id="cd07475">
    <property type="entry name" value="Peptidases_S8_C5a_Peptidase"/>
    <property type="match status" value="1"/>
</dbReference>
<dbReference type="InterPro" id="IPR046450">
    <property type="entry name" value="PA_dom_sf"/>
</dbReference>
<dbReference type="InterPro" id="IPR034216">
    <property type="entry name" value="C5a_Peptidase"/>
</dbReference>
<feature type="domain" description="PA" evidence="15">
    <location>
        <begin position="454"/>
        <end position="527"/>
    </location>
</feature>
<dbReference type="GO" id="GO:0004252">
    <property type="term" value="F:serine-type endopeptidase activity"/>
    <property type="evidence" value="ECO:0007669"/>
    <property type="project" value="UniProtKB-UniRule"/>
</dbReference>
<dbReference type="InterPro" id="IPR015500">
    <property type="entry name" value="Peptidase_S8_subtilisin-rel"/>
</dbReference>
<evidence type="ECO:0000256" key="10">
    <source>
        <dbReference type="PROSITE-ProRule" id="PRU01240"/>
    </source>
</evidence>
<evidence type="ECO:0000259" key="16">
    <source>
        <dbReference type="Pfam" id="PF05922"/>
    </source>
</evidence>
<dbReference type="PANTHER" id="PTHR43806:SF11">
    <property type="entry name" value="CEREVISIN-RELATED"/>
    <property type="match status" value="1"/>
</dbReference>
<dbReference type="Gene3D" id="3.50.30.30">
    <property type="match status" value="1"/>
</dbReference>
<feature type="domain" description="Inhibitor I9" evidence="16">
    <location>
        <begin position="72"/>
        <end position="160"/>
    </location>
</feature>
<dbReference type="EMBL" id="JACRTK010000001">
    <property type="protein sequence ID" value="MBC8590170.1"/>
    <property type="molecule type" value="Genomic_DNA"/>
</dbReference>
<dbReference type="Pfam" id="PF06280">
    <property type="entry name" value="fn3_5"/>
    <property type="match status" value="1"/>
</dbReference>